<protein>
    <recommendedName>
        <fullName evidence="10">Ascorbate-specific PTS system EIIA component</fullName>
    </recommendedName>
    <alternativeName>
        <fullName evidence="11">Ascorbate-specific phosphotransferase enzyme IIA component</fullName>
    </alternativeName>
</protein>
<evidence type="ECO:0000256" key="7">
    <source>
        <dbReference type="ARBA" id="ARBA00022777"/>
    </source>
</evidence>
<evidence type="ECO:0000259" key="13">
    <source>
        <dbReference type="PROSITE" id="PS51099"/>
    </source>
</evidence>
<evidence type="ECO:0000313" key="16">
    <source>
        <dbReference type="Proteomes" id="UP000193435"/>
    </source>
</evidence>
<dbReference type="PROSITE" id="PS51099">
    <property type="entry name" value="PTS_EIIB_TYPE_2"/>
    <property type="match status" value="1"/>
</dbReference>
<comment type="function">
    <text evidence="9">The phosphoenolpyruvate-dependent sugar phosphotransferase system (sugar PTS), a major carbohydrate active transport system, catalyzes the phosphorylation of incoming sugar substrates concomitantly with their translocation across the cell membrane. The enzyme II UlaABC PTS system is involved in ascorbate transport.</text>
</comment>
<dbReference type="InterPro" id="IPR036095">
    <property type="entry name" value="PTS_EIIB-like_sf"/>
</dbReference>
<name>A0A1X7NAC7_9LACT</name>
<keyword evidence="16" id="KW-1185">Reference proteome</keyword>
<accession>A0A1X7NAC7</accession>
<dbReference type="SUPFAM" id="SSF52794">
    <property type="entry name" value="PTS system IIB component-like"/>
    <property type="match status" value="1"/>
</dbReference>
<dbReference type="SUPFAM" id="SSF63520">
    <property type="entry name" value="PTS-regulatory domain, PRD"/>
    <property type="match status" value="1"/>
</dbReference>
<dbReference type="Gene3D" id="3.40.930.10">
    <property type="entry name" value="Mannitol-specific EII, Chain A"/>
    <property type="match status" value="1"/>
</dbReference>
<keyword evidence="4" id="KW-0597">Phosphoprotein</keyword>
<organism evidence="15 16">
    <name type="scientific">Carnobacterium iners</name>
    <dbReference type="NCBI Taxonomy" id="1073423"/>
    <lineage>
        <taxon>Bacteria</taxon>
        <taxon>Bacillati</taxon>
        <taxon>Bacillota</taxon>
        <taxon>Bacilli</taxon>
        <taxon>Lactobacillales</taxon>
        <taxon>Carnobacteriaceae</taxon>
        <taxon>Carnobacterium</taxon>
    </lineage>
</organism>
<dbReference type="Pfam" id="PF05043">
    <property type="entry name" value="Mga"/>
    <property type="match status" value="1"/>
</dbReference>
<dbReference type="SUPFAM" id="SSF55804">
    <property type="entry name" value="Phoshotransferase/anion transport protein"/>
    <property type="match status" value="1"/>
</dbReference>
<dbReference type="STRING" id="1073423.SAMN04488700_1675"/>
<keyword evidence="3" id="KW-0963">Cytoplasm</keyword>
<proteinExistence type="predicted"/>
<gene>
    <name evidence="15" type="ORF">SAMN04488700_1675</name>
</gene>
<dbReference type="RefSeq" id="WP_085559797.1">
    <property type="nucleotide sequence ID" value="NZ_FOAH01000005.1"/>
</dbReference>
<feature type="domain" description="PTS EIIB type-2" evidence="13">
    <location>
        <begin position="397"/>
        <end position="485"/>
    </location>
</feature>
<dbReference type="InterPro" id="IPR002178">
    <property type="entry name" value="PTS_EIIA_type-2_dom"/>
</dbReference>
<dbReference type="InterPro" id="IPR013011">
    <property type="entry name" value="PTS_EIIB_2"/>
</dbReference>
<evidence type="ECO:0000313" key="15">
    <source>
        <dbReference type="EMBL" id="SMH34530.1"/>
    </source>
</evidence>
<evidence type="ECO:0000256" key="9">
    <source>
        <dbReference type="ARBA" id="ARBA00037387"/>
    </source>
</evidence>
<keyword evidence="7" id="KW-0418">Kinase</keyword>
<sequence>MFDNRLLALLNHMINMPHLSIWKLGVVLDQPVEQLEEDIQELNDVLGKIGYSKIEIKEGEYRVPQSLICKQKELQRKLKNSQIYLQENEREHLIYLYTFIRKEEVSNYHYQELLKVSKNTTLADIKKLRKRCEDFQINLKYTRSKGYYLEGNELDKRRMAFISISSLQLTPIGSWALNYIAQAWNEEIRLDELKKELVQCATEKHIHFVENRLSEVVGLIYFVFLRQKRVKIIFTNKEKLVLKESSVNEISETIVTDFFKLSYSEDETSFLTMVLLGIAEGDSVLYKDEKLYQITKDIISKMEKIAVIDFRNKNDLQRTLYTHIVPTYYRLLFGLKLENSMVNQIKREHNELFGFVKQALKPLQEIVNSEITDEEIAYFTIHFGGQFEKTLKQVQSYRALVICPNGISSSLILRSELKQLFPQINWLGEHSIEDLKLTPEDSYDMIFSTVYIRTEKKLYIVKPIMNQRTKNYLLQIVTNDFELIGSSNINIEDLMLTIKKYSNVTDEEKLYKALSKKLLTPYEEEREELPMLEDLITNDTIQFIKDENLTWEEAIRLSSDLLINKNYIEESYVEAIIANVKKYGAFIDLGQGIAIPHARPENGVNQLGMSLLKLEKPVYLLDDPNHGVNIIITLAAIDNQSHLKALSQLTKILSDKEKITVLKEATTKEEILNLIKENQEVEDND</sequence>
<evidence type="ECO:0000256" key="4">
    <source>
        <dbReference type="ARBA" id="ARBA00022553"/>
    </source>
</evidence>
<comment type="subcellular location">
    <subcellularLocation>
        <location evidence="1">Cytoplasm</location>
    </subcellularLocation>
</comment>
<dbReference type="PANTHER" id="PTHR36203">
    <property type="entry name" value="ASCORBATE-SPECIFIC PTS SYSTEM EIIA COMPONENT"/>
    <property type="match status" value="1"/>
</dbReference>
<evidence type="ECO:0000256" key="8">
    <source>
        <dbReference type="ARBA" id="ARBA00023159"/>
    </source>
</evidence>
<dbReference type="PROSITE" id="PS51094">
    <property type="entry name" value="PTS_EIIA_TYPE_2"/>
    <property type="match status" value="1"/>
</dbReference>
<keyword evidence="6" id="KW-0598">Phosphotransferase system</keyword>
<evidence type="ECO:0000256" key="3">
    <source>
        <dbReference type="ARBA" id="ARBA00022490"/>
    </source>
</evidence>
<evidence type="ECO:0000256" key="11">
    <source>
        <dbReference type="ARBA" id="ARBA00042072"/>
    </source>
</evidence>
<evidence type="ECO:0000256" key="10">
    <source>
        <dbReference type="ARBA" id="ARBA00041175"/>
    </source>
</evidence>
<dbReference type="AlphaFoldDB" id="A0A1X7NAC7"/>
<dbReference type="PANTHER" id="PTHR36203:SF1">
    <property type="entry name" value="ASCORBATE-SPECIFIC PTS SYSTEM EIIA COMPONENT"/>
    <property type="match status" value="1"/>
</dbReference>
<reference evidence="15 16" key="1">
    <citation type="submission" date="2017-04" db="EMBL/GenBank/DDBJ databases">
        <authorList>
            <person name="Afonso C.L."/>
            <person name="Miller P.J."/>
            <person name="Scott M.A."/>
            <person name="Spackman E."/>
            <person name="Goraichik I."/>
            <person name="Dimitrov K.M."/>
            <person name="Suarez D.L."/>
            <person name="Swayne D.E."/>
        </authorList>
    </citation>
    <scope>NUCLEOTIDE SEQUENCE [LARGE SCALE GENOMIC DNA]</scope>
    <source>
        <strain evidence="15 16">LMG26642</strain>
    </source>
</reference>
<dbReference type="InterPro" id="IPR051351">
    <property type="entry name" value="Ascorbate-PTS_EIIA_comp"/>
</dbReference>
<dbReference type="GO" id="GO:0009401">
    <property type="term" value="P:phosphoenolpyruvate-dependent sugar phosphotransferase system"/>
    <property type="evidence" value="ECO:0007669"/>
    <property type="project" value="UniProtKB-KW"/>
</dbReference>
<dbReference type="InterPro" id="IPR036634">
    <property type="entry name" value="PRD_sf"/>
</dbReference>
<dbReference type="InterPro" id="IPR007737">
    <property type="entry name" value="Mga_HTH"/>
</dbReference>
<dbReference type="Gene3D" id="3.40.50.2300">
    <property type="match status" value="1"/>
</dbReference>
<evidence type="ECO:0000256" key="2">
    <source>
        <dbReference type="ARBA" id="ARBA00022448"/>
    </source>
</evidence>
<dbReference type="PROSITE" id="PS51372">
    <property type="entry name" value="PRD_2"/>
    <property type="match status" value="1"/>
</dbReference>
<keyword evidence="8" id="KW-0010">Activator</keyword>
<dbReference type="InterPro" id="IPR016152">
    <property type="entry name" value="PTrfase/Anion_transptr"/>
</dbReference>
<evidence type="ECO:0000256" key="1">
    <source>
        <dbReference type="ARBA" id="ARBA00004496"/>
    </source>
</evidence>
<dbReference type="Proteomes" id="UP000193435">
    <property type="component" value="Unassembled WGS sequence"/>
</dbReference>
<dbReference type="GO" id="GO:0016301">
    <property type="term" value="F:kinase activity"/>
    <property type="evidence" value="ECO:0007669"/>
    <property type="project" value="UniProtKB-KW"/>
</dbReference>
<dbReference type="Pfam" id="PF00359">
    <property type="entry name" value="PTS_EIIA_2"/>
    <property type="match status" value="1"/>
</dbReference>
<dbReference type="GO" id="GO:0008982">
    <property type="term" value="F:protein-N(PI)-phosphohistidine-sugar phosphotransferase activity"/>
    <property type="evidence" value="ECO:0007669"/>
    <property type="project" value="InterPro"/>
</dbReference>
<evidence type="ECO:0000259" key="12">
    <source>
        <dbReference type="PROSITE" id="PS51094"/>
    </source>
</evidence>
<keyword evidence="2" id="KW-0813">Transport</keyword>
<keyword evidence="5" id="KW-0808">Transferase</keyword>
<dbReference type="InterPro" id="IPR011608">
    <property type="entry name" value="PRD"/>
</dbReference>
<evidence type="ECO:0000259" key="14">
    <source>
        <dbReference type="PROSITE" id="PS51372"/>
    </source>
</evidence>
<dbReference type="CDD" id="cd00211">
    <property type="entry name" value="PTS_IIA_fru"/>
    <property type="match status" value="1"/>
</dbReference>
<dbReference type="GO" id="GO:0005737">
    <property type="term" value="C:cytoplasm"/>
    <property type="evidence" value="ECO:0007669"/>
    <property type="project" value="UniProtKB-SubCell"/>
</dbReference>
<dbReference type="Pfam" id="PF00874">
    <property type="entry name" value="PRD"/>
    <property type="match status" value="1"/>
</dbReference>
<feature type="domain" description="PRD" evidence="14">
    <location>
        <begin position="286"/>
        <end position="393"/>
    </location>
</feature>
<dbReference type="Gene3D" id="1.10.1790.10">
    <property type="entry name" value="PRD domain"/>
    <property type="match status" value="1"/>
</dbReference>
<feature type="domain" description="PTS EIIA type-2" evidence="12">
    <location>
        <begin position="534"/>
        <end position="678"/>
    </location>
</feature>
<dbReference type="OrthoDB" id="369398at2"/>
<evidence type="ECO:0000256" key="6">
    <source>
        <dbReference type="ARBA" id="ARBA00022683"/>
    </source>
</evidence>
<dbReference type="CDD" id="cd05568">
    <property type="entry name" value="PTS_IIB_bgl_like"/>
    <property type="match status" value="1"/>
</dbReference>
<dbReference type="GO" id="GO:0006355">
    <property type="term" value="P:regulation of DNA-templated transcription"/>
    <property type="evidence" value="ECO:0007669"/>
    <property type="project" value="InterPro"/>
</dbReference>
<evidence type="ECO:0000256" key="5">
    <source>
        <dbReference type="ARBA" id="ARBA00022679"/>
    </source>
</evidence>
<dbReference type="EMBL" id="FXBJ01000002">
    <property type="protein sequence ID" value="SMH34530.1"/>
    <property type="molecule type" value="Genomic_DNA"/>
</dbReference>